<sequence length="129" mass="12546">MGECMRAMECADVGAVQFISGLLSTLCAAVGVEAASTGTAAVSAGTLSTAAGPAGAGGGSGVVAAVGWALLKATVLVAGPHDPSGVGYMVRAAVWALVAAAAALVGSRLDGLQRLFYEGVYPPPRNLKA</sequence>
<evidence type="ECO:0000313" key="2">
    <source>
        <dbReference type="EMBL" id="GLI64218.1"/>
    </source>
</evidence>
<dbReference type="Proteomes" id="UP001165090">
    <property type="component" value="Unassembled WGS sequence"/>
</dbReference>
<proteinExistence type="predicted"/>
<comment type="caution">
    <text evidence="2">The sequence shown here is derived from an EMBL/GenBank/DDBJ whole genome shotgun (WGS) entry which is preliminary data.</text>
</comment>
<keyword evidence="3" id="KW-1185">Reference proteome</keyword>
<reference evidence="2 3" key="1">
    <citation type="journal article" date="2023" name="IScience">
        <title>Expanded male sex-determining region conserved during the evolution of homothallism in the green alga Volvox.</title>
        <authorList>
            <person name="Yamamoto K."/>
            <person name="Matsuzaki R."/>
            <person name="Mahakham W."/>
            <person name="Heman W."/>
            <person name="Sekimoto H."/>
            <person name="Kawachi M."/>
            <person name="Minakuchi Y."/>
            <person name="Toyoda A."/>
            <person name="Nozaki H."/>
        </authorList>
    </citation>
    <scope>NUCLEOTIDE SEQUENCE [LARGE SCALE GENOMIC DNA]</scope>
    <source>
        <strain evidence="2 3">NIES-4468</strain>
    </source>
</reference>
<accession>A0ABQ5S2V3</accession>
<gene>
    <name evidence="2" type="ORF">VaNZ11_007415</name>
</gene>
<keyword evidence="1" id="KW-0472">Membrane</keyword>
<protein>
    <submittedName>
        <fullName evidence="2">Uncharacterized protein</fullName>
    </submittedName>
</protein>
<evidence type="ECO:0000256" key="1">
    <source>
        <dbReference type="SAM" id="Phobius"/>
    </source>
</evidence>
<keyword evidence="1" id="KW-1133">Transmembrane helix</keyword>
<evidence type="ECO:0000313" key="3">
    <source>
        <dbReference type="Proteomes" id="UP001165090"/>
    </source>
</evidence>
<organism evidence="2 3">
    <name type="scientific">Volvox africanus</name>
    <dbReference type="NCBI Taxonomy" id="51714"/>
    <lineage>
        <taxon>Eukaryota</taxon>
        <taxon>Viridiplantae</taxon>
        <taxon>Chlorophyta</taxon>
        <taxon>core chlorophytes</taxon>
        <taxon>Chlorophyceae</taxon>
        <taxon>CS clade</taxon>
        <taxon>Chlamydomonadales</taxon>
        <taxon>Volvocaceae</taxon>
        <taxon>Volvox</taxon>
    </lineage>
</organism>
<name>A0ABQ5S2V3_9CHLO</name>
<dbReference type="EMBL" id="BSDZ01000017">
    <property type="protein sequence ID" value="GLI64218.1"/>
    <property type="molecule type" value="Genomic_DNA"/>
</dbReference>
<keyword evidence="1" id="KW-0812">Transmembrane</keyword>
<feature type="transmembrane region" description="Helical" evidence="1">
    <location>
        <begin position="88"/>
        <end position="106"/>
    </location>
</feature>